<evidence type="ECO:0000256" key="1">
    <source>
        <dbReference type="SAM" id="SignalP"/>
    </source>
</evidence>
<accession>A0A6G1LEW3</accession>
<evidence type="ECO:0000313" key="3">
    <source>
        <dbReference type="Proteomes" id="UP000799436"/>
    </source>
</evidence>
<reference evidence="2" key="1">
    <citation type="journal article" date="2020" name="Stud. Mycol.">
        <title>101 Dothideomycetes genomes: a test case for predicting lifestyles and emergence of pathogens.</title>
        <authorList>
            <person name="Haridas S."/>
            <person name="Albert R."/>
            <person name="Binder M."/>
            <person name="Bloem J."/>
            <person name="Labutti K."/>
            <person name="Salamov A."/>
            <person name="Andreopoulos B."/>
            <person name="Baker S."/>
            <person name="Barry K."/>
            <person name="Bills G."/>
            <person name="Bluhm B."/>
            <person name="Cannon C."/>
            <person name="Castanera R."/>
            <person name="Culley D."/>
            <person name="Daum C."/>
            <person name="Ezra D."/>
            <person name="Gonzalez J."/>
            <person name="Henrissat B."/>
            <person name="Kuo A."/>
            <person name="Liang C."/>
            <person name="Lipzen A."/>
            <person name="Lutzoni F."/>
            <person name="Magnuson J."/>
            <person name="Mondo S."/>
            <person name="Nolan M."/>
            <person name="Ohm R."/>
            <person name="Pangilinan J."/>
            <person name="Park H.-J."/>
            <person name="Ramirez L."/>
            <person name="Alfaro M."/>
            <person name="Sun H."/>
            <person name="Tritt A."/>
            <person name="Yoshinaga Y."/>
            <person name="Zwiers L.-H."/>
            <person name="Turgeon B."/>
            <person name="Goodwin S."/>
            <person name="Spatafora J."/>
            <person name="Crous P."/>
            <person name="Grigoriev I."/>
        </authorList>
    </citation>
    <scope>NUCLEOTIDE SEQUENCE</scope>
    <source>
        <strain evidence="2">CBS 116005</strain>
    </source>
</reference>
<feature type="signal peptide" evidence="1">
    <location>
        <begin position="1"/>
        <end position="17"/>
    </location>
</feature>
<dbReference type="EMBL" id="ML995822">
    <property type="protein sequence ID" value="KAF2770968.1"/>
    <property type="molecule type" value="Genomic_DNA"/>
</dbReference>
<protein>
    <submittedName>
        <fullName evidence="2">Uncharacterized protein</fullName>
    </submittedName>
</protein>
<dbReference type="Proteomes" id="UP000799436">
    <property type="component" value="Unassembled WGS sequence"/>
</dbReference>
<proteinExistence type="predicted"/>
<keyword evidence="3" id="KW-1185">Reference proteome</keyword>
<gene>
    <name evidence="2" type="ORF">EJ03DRAFT_51481</name>
</gene>
<feature type="chain" id="PRO_5026346766" evidence="1">
    <location>
        <begin position="18"/>
        <end position="136"/>
    </location>
</feature>
<sequence length="136" mass="14331">MQLLSLLLPLFVTTTLGAACDGGIPPGPKGWPDPAANCCYEVVGGDPTTICCNCLNDLVIKGNLVYPAGTNCPADNRACGPACTWKDTCCWRMTPNAYWSADCFCYGGFCGSMQPGIASESCGHMCPPDYHPGKEP</sequence>
<dbReference type="AlphaFoldDB" id="A0A6G1LEW3"/>
<organism evidence="2 3">
    <name type="scientific">Teratosphaeria nubilosa</name>
    <dbReference type="NCBI Taxonomy" id="161662"/>
    <lineage>
        <taxon>Eukaryota</taxon>
        <taxon>Fungi</taxon>
        <taxon>Dikarya</taxon>
        <taxon>Ascomycota</taxon>
        <taxon>Pezizomycotina</taxon>
        <taxon>Dothideomycetes</taxon>
        <taxon>Dothideomycetidae</taxon>
        <taxon>Mycosphaerellales</taxon>
        <taxon>Teratosphaeriaceae</taxon>
        <taxon>Teratosphaeria</taxon>
    </lineage>
</organism>
<evidence type="ECO:0000313" key="2">
    <source>
        <dbReference type="EMBL" id="KAF2770968.1"/>
    </source>
</evidence>
<name>A0A6G1LEW3_9PEZI</name>
<keyword evidence="1" id="KW-0732">Signal</keyword>